<evidence type="ECO:0000313" key="2">
    <source>
        <dbReference type="EMBL" id="GMR34236.1"/>
    </source>
</evidence>
<protein>
    <submittedName>
        <fullName evidence="2">Uncharacterized protein</fullName>
    </submittedName>
</protein>
<evidence type="ECO:0000313" key="3">
    <source>
        <dbReference type="Proteomes" id="UP001328107"/>
    </source>
</evidence>
<evidence type="ECO:0000256" key="1">
    <source>
        <dbReference type="SAM" id="MobiDB-lite"/>
    </source>
</evidence>
<reference evidence="3" key="1">
    <citation type="submission" date="2022-10" db="EMBL/GenBank/DDBJ databases">
        <title>Genome assembly of Pristionchus species.</title>
        <authorList>
            <person name="Yoshida K."/>
            <person name="Sommer R.J."/>
        </authorList>
    </citation>
    <scope>NUCLEOTIDE SEQUENCE [LARGE SCALE GENOMIC DNA]</scope>
    <source>
        <strain evidence="3">RS5460</strain>
    </source>
</reference>
<dbReference type="Proteomes" id="UP001328107">
    <property type="component" value="Unassembled WGS sequence"/>
</dbReference>
<sequence length="68" mass="8121">DLLRRFSPVPRPHHVRRLHLHCMLYDHAKHGRRQLALHQRAQQAFPLGRRQPLPRPQQERAVRARSGL</sequence>
<feature type="region of interest" description="Disordered" evidence="1">
    <location>
        <begin position="45"/>
        <end position="68"/>
    </location>
</feature>
<proteinExistence type="predicted"/>
<feature type="non-terminal residue" evidence="2">
    <location>
        <position position="1"/>
    </location>
</feature>
<comment type="caution">
    <text evidence="2">The sequence shown here is derived from an EMBL/GenBank/DDBJ whole genome shotgun (WGS) entry which is preliminary data.</text>
</comment>
<keyword evidence="3" id="KW-1185">Reference proteome</keyword>
<organism evidence="2 3">
    <name type="scientific">Pristionchus mayeri</name>
    <dbReference type="NCBI Taxonomy" id="1317129"/>
    <lineage>
        <taxon>Eukaryota</taxon>
        <taxon>Metazoa</taxon>
        <taxon>Ecdysozoa</taxon>
        <taxon>Nematoda</taxon>
        <taxon>Chromadorea</taxon>
        <taxon>Rhabditida</taxon>
        <taxon>Rhabditina</taxon>
        <taxon>Diplogasteromorpha</taxon>
        <taxon>Diplogasteroidea</taxon>
        <taxon>Neodiplogasteridae</taxon>
        <taxon>Pristionchus</taxon>
    </lineage>
</organism>
<gene>
    <name evidence="2" type="ORF">PMAYCL1PPCAC_04431</name>
</gene>
<dbReference type="EMBL" id="BTRK01000001">
    <property type="protein sequence ID" value="GMR34236.1"/>
    <property type="molecule type" value="Genomic_DNA"/>
</dbReference>
<accession>A0AAN5CAS1</accession>
<dbReference type="AlphaFoldDB" id="A0AAN5CAS1"/>
<name>A0AAN5CAS1_9BILA</name>